<name>A0ACC3MYR6_9PEZI</name>
<proteinExistence type="predicted"/>
<dbReference type="EMBL" id="JAUTXU010000118">
    <property type="protein sequence ID" value="KAK3706651.1"/>
    <property type="molecule type" value="Genomic_DNA"/>
</dbReference>
<keyword evidence="2" id="KW-1185">Reference proteome</keyword>
<sequence>MALTHGKAYSNAPMHDRNGNMRMLPGWRIEKRKNDRIGRELPYAVQDTTLRRAEKNEQLLWSSDSGNKKIMLTVDDLKQQPHPLPVQSKIDIRKIRLSKGKSKARTRFRPYPCYEYHTILNRLKGRKCKLIDDPSRAEHTLEIAYPLFKLMKVEKVALDLIPEEAACAIKKPKHQQDN</sequence>
<gene>
    <name evidence="1" type="ORF">LTR37_012660</name>
</gene>
<organism evidence="1 2">
    <name type="scientific">Vermiconidia calcicola</name>
    <dbReference type="NCBI Taxonomy" id="1690605"/>
    <lineage>
        <taxon>Eukaryota</taxon>
        <taxon>Fungi</taxon>
        <taxon>Dikarya</taxon>
        <taxon>Ascomycota</taxon>
        <taxon>Pezizomycotina</taxon>
        <taxon>Dothideomycetes</taxon>
        <taxon>Dothideomycetidae</taxon>
        <taxon>Mycosphaerellales</taxon>
        <taxon>Extremaceae</taxon>
        <taxon>Vermiconidia</taxon>
    </lineage>
</organism>
<reference evidence="1" key="1">
    <citation type="submission" date="2023-07" db="EMBL/GenBank/DDBJ databases">
        <title>Black Yeasts Isolated from many extreme environments.</title>
        <authorList>
            <person name="Coleine C."/>
            <person name="Stajich J.E."/>
            <person name="Selbmann L."/>
        </authorList>
    </citation>
    <scope>NUCLEOTIDE SEQUENCE</scope>
    <source>
        <strain evidence="1">CCFEE 5714</strain>
    </source>
</reference>
<protein>
    <submittedName>
        <fullName evidence="1">Uncharacterized protein</fullName>
    </submittedName>
</protein>
<accession>A0ACC3MYR6</accession>
<evidence type="ECO:0000313" key="1">
    <source>
        <dbReference type="EMBL" id="KAK3706651.1"/>
    </source>
</evidence>
<evidence type="ECO:0000313" key="2">
    <source>
        <dbReference type="Proteomes" id="UP001281147"/>
    </source>
</evidence>
<dbReference type="Proteomes" id="UP001281147">
    <property type="component" value="Unassembled WGS sequence"/>
</dbReference>
<comment type="caution">
    <text evidence="1">The sequence shown here is derived from an EMBL/GenBank/DDBJ whole genome shotgun (WGS) entry which is preliminary data.</text>
</comment>